<evidence type="ECO:0008006" key="3">
    <source>
        <dbReference type="Google" id="ProtNLM"/>
    </source>
</evidence>
<proteinExistence type="predicted"/>
<organism evidence="1 2">
    <name type="scientific">Paraburkholderia acidisoli</name>
    <dbReference type="NCBI Taxonomy" id="2571748"/>
    <lineage>
        <taxon>Bacteria</taxon>
        <taxon>Pseudomonadati</taxon>
        <taxon>Pseudomonadota</taxon>
        <taxon>Betaproteobacteria</taxon>
        <taxon>Burkholderiales</taxon>
        <taxon>Burkholderiaceae</taxon>
        <taxon>Paraburkholderia</taxon>
    </lineage>
</organism>
<name>A0A7Z2JJD6_9BURK</name>
<evidence type="ECO:0000313" key="1">
    <source>
        <dbReference type="EMBL" id="QGZ66113.1"/>
    </source>
</evidence>
<dbReference type="AlphaFoldDB" id="A0A7Z2JJD6"/>
<dbReference type="OrthoDB" id="9805889at2"/>
<dbReference type="PANTHER" id="PTHR39324:SF1">
    <property type="entry name" value="CALCIUM DODECIN"/>
    <property type="match status" value="1"/>
</dbReference>
<dbReference type="NCBIfam" id="NF043052">
    <property type="entry name" value="DodecBact"/>
    <property type="match status" value="1"/>
</dbReference>
<dbReference type="Pfam" id="PF07311">
    <property type="entry name" value="Dodecin"/>
    <property type="match status" value="1"/>
</dbReference>
<dbReference type="InterPro" id="IPR009923">
    <property type="entry name" value="Dodecin"/>
</dbReference>
<dbReference type="EMBL" id="CP046916">
    <property type="protein sequence ID" value="QGZ66113.1"/>
    <property type="molecule type" value="Genomic_DNA"/>
</dbReference>
<dbReference type="SUPFAM" id="SSF89807">
    <property type="entry name" value="Dodecin-like"/>
    <property type="match status" value="1"/>
</dbReference>
<dbReference type="InterPro" id="IPR025543">
    <property type="entry name" value="Dodecin-like"/>
</dbReference>
<dbReference type="InterPro" id="IPR050049">
    <property type="entry name" value="Dodecin_bact"/>
</dbReference>
<dbReference type="KEGG" id="pacs:FAZ98_30315"/>
<dbReference type="InterPro" id="IPR036694">
    <property type="entry name" value="Dodecin-like_sf"/>
</dbReference>
<dbReference type="Proteomes" id="UP000433577">
    <property type="component" value="Chromosome 4"/>
</dbReference>
<gene>
    <name evidence="1" type="ORF">FAZ98_30315</name>
</gene>
<keyword evidence="2" id="KW-1185">Reference proteome</keyword>
<dbReference type="RefSeq" id="WP_158957242.1">
    <property type="nucleotide sequence ID" value="NZ_CP046916.1"/>
</dbReference>
<protein>
    <recommendedName>
        <fullName evidence="3">Dodecin</fullName>
    </recommendedName>
</protein>
<evidence type="ECO:0000313" key="2">
    <source>
        <dbReference type="Proteomes" id="UP000433577"/>
    </source>
</evidence>
<dbReference type="Gene3D" id="3.30.1660.10">
    <property type="entry name" value="Flavin-binding protein dodecin"/>
    <property type="match status" value="1"/>
</dbReference>
<accession>A0A7Z2JJD6</accession>
<reference evidence="1 2" key="1">
    <citation type="submission" date="2019-12" db="EMBL/GenBank/DDBJ databases">
        <title>Paraburkholderia acidiphila 7Q-K02 sp. nov and Paraburkholderia acidisoli DHF22 sp. nov., two strains isolated from forest soil.</title>
        <authorList>
            <person name="Gao Z."/>
            <person name="Qiu L."/>
        </authorList>
    </citation>
    <scope>NUCLEOTIDE SEQUENCE [LARGE SCALE GENOMIC DNA]</scope>
    <source>
        <strain evidence="1 2">DHF22</strain>
    </source>
</reference>
<sequence>MSDHVYKQIELTGSSKTSTDEAIRNAIAKASKTLHHLHWFEVTDTRGQIEDGKIAYWQVTIKVGLRVED</sequence>
<dbReference type="PANTHER" id="PTHR39324">
    <property type="entry name" value="CALCIUM DODECIN"/>
    <property type="match status" value="1"/>
</dbReference>